<dbReference type="EC" id="3.1.1.-" evidence="5"/>
<sequence>RRVLCRDLGRQQRLRLLRVVSLCHHRVLQRHLCLLPRRPRGDKVHVTYWVPSPDAFQNRYVSTGGGGLAINSGSQYIPTGIIVGAVSGITDGGFGDFNTQWDAVFLAANGTVNWQSVYMFGYQAHNELATLGKEFTKKFYSVAADQKTYSHYQGCSEGGREGWSQAQRFADQFDGLTIGAPAFRYGQQQVNHLTANVMEQTRNQRSRQSNANNAKSN</sequence>
<keyword evidence="1" id="KW-0719">Serine esterase</keyword>
<dbReference type="RefSeq" id="XP_060438038.1">
    <property type="nucleotide sequence ID" value="XM_060582140.1"/>
</dbReference>
<evidence type="ECO:0000256" key="5">
    <source>
        <dbReference type="RuleBase" id="RU361238"/>
    </source>
</evidence>
<keyword evidence="7" id="KW-1185">Reference proteome</keyword>
<comment type="caution">
    <text evidence="6">The sequence shown here is derived from an EMBL/GenBank/DDBJ whole genome shotgun (WGS) entry which is preliminary data.</text>
</comment>
<evidence type="ECO:0000256" key="3">
    <source>
        <dbReference type="ARBA" id="ARBA00022801"/>
    </source>
</evidence>
<organism evidence="6 7">
    <name type="scientific">Colletotrichum phormii</name>
    <dbReference type="NCBI Taxonomy" id="359342"/>
    <lineage>
        <taxon>Eukaryota</taxon>
        <taxon>Fungi</taxon>
        <taxon>Dikarya</taxon>
        <taxon>Ascomycota</taxon>
        <taxon>Pezizomycotina</taxon>
        <taxon>Sordariomycetes</taxon>
        <taxon>Hypocreomycetidae</taxon>
        <taxon>Glomerellales</taxon>
        <taxon>Glomerellaceae</taxon>
        <taxon>Colletotrichum</taxon>
        <taxon>Colletotrichum acutatum species complex</taxon>
    </lineage>
</organism>
<evidence type="ECO:0000313" key="6">
    <source>
        <dbReference type="EMBL" id="KAK1622043.1"/>
    </source>
</evidence>
<keyword evidence="2" id="KW-0732">Signal</keyword>
<dbReference type="GeneID" id="85467002"/>
<dbReference type="EMBL" id="JAHMHQ010000040">
    <property type="protein sequence ID" value="KAK1622043.1"/>
    <property type="molecule type" value="Genomic_DNA"/>
</dbReference>
<dbReference type="PANTHER" id="PTHR33938">
    <property type="entry name" value="FERULOYL ESTERASE B-RELATED"/>
    <property type="match status" value="1"/>
</dbReference>
<proteinExistence type="inferred from homology"/>
<evidence type="ECO:0000313" key="7">
    <source>
        <dbReference type="Proteomes" id="UP001243989"/>
    </source>
</evidence>
<reference evidence="6" key="1">
    <citation type="submission" date="2021-06" db="EMBL/GenBank/DDBJ databases">
        <title>Comparative genomics, transcriptomics and evolutionary studies reveal genomic signatures of adaptation to plant cell wall in hemibiotrophic fungi.</title>
        <authorList>
            <consortium name="DOE Joint Genome Institute"/>
            <person name="Baroncelli R."/>
            <person name="Diaz J.F."/>
            <person name="Benocci T."/>
            <person name="Peng M."/>
            <person name="Battaglia E."/>
            <person name="Haridas S."/>
            <person name="Andreopoulos W."/>
            <person name="Labutti K."/>
            <person name="Pangilinan J."/>
            <person name="Floch G.L."/>
            <person name="Makela M.R."/>
            <person name="Henrissat B."/>
            <person name="Grigoriev I.V."/>
            <person name="Crouch J.A."/>
            <person name="De Vries R.P."/>
            <person name="Sukno S.A."/>
            <person name="Thon M.R."/>
        </authorList>
    </citation>
    <scope>NUCLEOTIDE SEQUENCE</scope>
    <source>
        <strain evidence="6">CBS 102054</strain>
    </source>
</reference>
<gene>
    <name evidence="6" type="ORF">BDP81DRAFT_168906</name>
</gene>
<accession>A0AAI9ZCM9</accession>
<keyword evidence="4" id="KW-1015">Disulfide bond</keyword>
<name>A0AAI9ZCM9_9PEZI</name>
<dbReference type="InterPro" id="IPR011118">
    <property type="entry name" value="Tannase/feruloyl_esterase"/>
</dbReference>
<dbReference type="PANTHER" id="PTHR33938:SF16">
    <property type="entry name" value="CARBOXYLIC ESTER HYDROLASE"/>
    <property type="match status" value="1"/>
</dbReference>
<feature type="non-terminal residue" evidence="6">
    <location>
        <position position="1"/>
    </location>
</feature>
<dbReference type="AlphaFoldDB" id="A0AAI9ZCM9"/>
<comment type="similarity">
    <text evidence="5">Belongs to the tannase family.</text>
</comment>
<evidence type="ECO:0000256" key="4">
    <source>
        <dbReference type="ARBA" id="ARBA00023157"/>
    </source>
</evidence>
<evidence type="ECO:0000256" key="2">
    <source>
        <dbReference type="ARBA" id="ARBA00022729"/>
    </source>
</evidence>
<dbReference type="Pfam" id="PF07519">
    <property type="entry name" value="Tannase"/>
    <property type="match status" value="1"/>
</dbReference>
<dbReference type="GO" id="GO:0052689">
    <property type="term" value="F:carboxylic ester hydrolase activity"/>
    <property type="evidence" value="ECO:0007669"/>
    <property type="project" value="UniProtKB-KW"/>
</dbReference>
<dbReference type="Proteomes" id="UP001243989">
    <property type="component" value="Unassembled WGS sequence"/>
</dbReference>
<evidence type="ECO:0000256" key="1">
    <source>
        <dbReference type="ARBA" id="ARBA00022487"/>
    </source>
</evidence>
<protein>
    <recommendedName>
        <fullName evidence="5">Carboxylic ester hydrolase</fullName>
        <ecNumber evidence="5">3.1.1.-</ecNumber>
    </recommendedName>
</protein>
<keyword evidence="3 5" id="KW-0378">Hydrolase</keyword>